<keyword evidence="2" id="KW-1185">Reference proteome</keyword>
<name>A0A0C9WYV1_9AGAR</name>
<sequence>MTLFSTINSASGCTIPTVNDEVRLYLHGSEGPDVYAALAWWNRRQNQTKFPLLLEAALQHDIRHSAVPPRLHNSGV</sequence>
<evidence type="ECO:0000313" key="2">
    <source>
        <dbReference type="Proteomes" id="UP000054477"/>
    </source>
</evidence>
<proteinExistence type="predicted"/>
<dbReference type="HOGENOM" id="CLU_2688229_0_0_1"/>
<reference evidence="1 2" key="1">
    <citation type="submission" date="2014-04" db="EMBL/GenBank/DDBJ databases">
        <authorList>
            <consortium name="DOE Joint Genome Institute"/>
            <person name="Kuo A."/>
            <person name="Kohler A."/>
            <person name="Nagy L.G."/>
            <person name="Floudas D."/>
            <person name="Copeland A."/>
            <person name="Barry K.W."/>
            <person name="Cichocki N."/>
            <person name="Veneault-Fourrey C."/>
            <person name="LaButti K."/>
            <person name="Lindquist E.A."/>
            <person name="Lipzen A."/>
            <person name="Lundell T."/>
            <person name="Morin E."/>
            <person name="Murat C."/>
            <person name="Sun H."/>
            <person name="Tunlid A."/>
            <person name="Henrissat B."/>
            <person name="Grigoriev I.V."/>
            <person name="Hibbett D.S."/>
            <person name="Martin F."/>
            <person name="Nordberg H.P."/>
            <person name="Cantor M.N."/>
            <person name="Hua S.X."/>
        </authorList>
    </citation>
    <scope>NUCLEOTIDE SEQUENCE [LARGE SCALE GENOMIC DNA]</scope>
    <source>
        <strain evidence="1 2">LaAM-08-1</strain>
    </source>
</reference>
<gene>
    <name evidence="1" type="ORF">K443DRAFT_117759</name>
</gene>
<organism evidence="1 2">
    <name type="scientific">Laccaria amethystina LaAM-08-1</name>
    <dbReference type="NCBI Taxonomy" id="1095629"/>
    <lineage>
        <taxon>Eukaryota</taxon>
        <taxon>Fungi</taxon>
        <taxon>Dikarya</taxon>
        <taxon>Basidiomycota</taxon>
        <taxon>Agaricomycotina</taxon>
        <taxon>Agaricomycetes</taxon>
        <taxon>Agaricomycetidae</taxon>
        <taxon>Agaricales</taxon>
        <taxon>Agaricineae</taxon>
        <taxon>Hydnangiaceae</taxon>
        <taxon>Laccaria</taxon>
    </lineage>
</organism>
<dbReference type="Proteomes" id="UP000054477">
    <property type="component" value="Unassembled WGS sequence"/>
</dbReference>
<protein>
    <submittedName>
        <fullName evidence="1">Unplaced genomic scaffold K443scaffold_1034, whole genome shotgun sequence</fullName>
    </submittedName>
</protein>
<dbReference type="EMBL" id="KN839569">
    <property type="protein sequence ID" value="KIJ89612.1"/>
    <property type="molecule type" value="Genomic_DNA"/>
</dbReference>
<accession>A0A0C9WYV1</accession>
<dbReference type="AlphaFoldDB" id="A0A0C9WYV1"/>
<dbReference type="OrthoDB" id="3085229at2759"/>
<reference evidence="2" key="2">
    <citation type="submission" date="2015-01" db="EMBL/GenBank/DDBJ databases">
        <title>Evolutionary Origins and Diversification of the Mycorrhizal Mutualists.</title>
        <authorList>
            <consortium name="DOE Joint Genome Institute"/>
            <consortium name="Mycorrhizal Genomics Consortium"/>
            <person name="Kohler A."/>
            <person name="Kuo A."/>
            <person name="Nagy L.G."/>
            <person name="Floudas D."/>
            <person name="Copeland A."/>
            <person name="Barry K.W."/>
            <person name="Cichocki N."/>
            <person name="Veneault-Fourrey C."/>
            <person name="LaButti K."/>
            <person name="Lindquist E.A."/>
            <person name="Lipzen A."/>
            <person name="Lundell T."/>
            <person name="Morin E."/>
            <person name="Murat C."/>
            <person name="Riley R."/>
            <person name="Ohm R."/>
            <person name="Sun H."/>
            <person name="Tunlid A."/>
            <person name="Henrissat B."/>
            <person name="Grigoriev I.V."/>
            <person name="Hibbett D.S."/>
            <person name="Martin F."/>
        </authorList>
    </citation>
    <scope>NUCLEOTIDE SEQUENCE [LARGE SCALE GENOMIC DNA]</scope>
    <source>
        <strain evidence="2">LaAM-08-1</strain>
    </source>
</reference>
<evidence type="ECO:0000313" key="1">
    <source>
        <dbReference type="EMBL" id="KIJ89612.1"/>
    </source>
</evidence>